<dbReference type="EnsemblMetazoa" id="XM_038207485.1">
    <property type="protein sequence ID" value="XP_038063413.1"/>
    <property type="gene ID" value="LOC119734128"/>
</dbReference>
<dbReference type="RefSeq" id="XP_038063413.1">
    <property type="nucleotide sequence ID" value="XM_038207485.1"/>
</dbReference>
<dbReference type="AlphaFoldDB" id="A0A914AID7"/>
<dbReference type="PANTHER" id="PTHR10773">
    <property type="entry name" value="DNA-DIRECTED RNA POLYMERASES I, II, AND III SUBUNIT RPABC2"/>
    <property type="match status" value="1"/>
</dbReference>
<dbReference type="PANTHER" id="PTHR10773:SF19">
    <property type="match status" value="1"/>
</dbReference>
<dbReference type="Proteomes" id="UP000887568">
    <property type="component" value="Unplaced"/>
</dbReference>
<sequence length="117" mass="13397">MINPFLYRFDPGTDLLVEWKDGTQNVVKLKDVKLLSKKLRKGSRVKMQWGRQTWEGEVIDVEDCSDDLQDSDSDSDVPLAKLRANNTKRTQDTDDSTHKPARCDDFMCGEEVWAACT</sequence>
<feature type="compositionally biased region" description="Acidic residues" evidence="1">
    <location>
        <begin position="65"/>
        <end position="75"/>
    </location>
</feature>
<evidence type="ECO:0000256" key="1">
    <source>
        <dbReference type="SAM" id="MobiDB-lite"/>
    </source>
</evidence>
<keyword evidence="3" id="KW-1185">Reference proteome</keyword>
<reference evidence="2" key="1">
    <citation type="submission" date="2022-11" db="UniProtKB">
        <authorList>
            <consortium name="EnsemblMetazoa"/>
        </authorList>
    </citation>
    <scope>IDENTIFICATION</scope>
</reference>
<dbReference type="OMA" id="RANNTKR"/>
<protein>
    <submittedName>
        <fullName evidence="2">Uncharacterized protein</fullName>
    </submittedName>
</protein>
<accession>A0A914AID7</accession>
<evidence type="ECO:0000313" key="3">
    <source>
        <dbReference type="Proteomes" id="UP000887568"/>
    </source>
</evidence>
<name>A0A914AID7_PATMI</name>
<feature type="region of interest" description="Disordered" evidence="1">
    <location>
        <begin position="65"/>
        <end position="100"/>
    </location>
</feature>
<dbReference type="GeneID" id="119734128"/>
<organism evidence="2 3">
    <name type="scientific">Patiria miniata</name>
    <name type="common">Bat star</name>
    <name type="synonym">Asterina miniata</name>
    <dbReference type="NCBI Taxonomy" id="46514"/>
    <lineage>
        <taxon>Eukaryota</taxon>
        <taxon>Metazoa</taxon>
        <taxon>Echinodermata</taxon>
        <taxon>Eleutherozoa</taxon>
        <taxon>Asterozoa</taxon>
        <taxon>Asteroidea</taxon>
        <taxon>Valvatacea</taxon>
        <taxon>Valvatida</taxon>
        <taxon>Asterinidae</taxon>
        <taxon>Patiria</taxon>
    </lineage>
</organism>
<evidence type="ECO:0000313" key="2">
    <source>
        <dbReference type="EnsemblMetazoa" id="XP_038063413.1"/>
    </source>
</evidence>
<feature type="compositionally biased region" description="Basic and acidic residues" evidence="1">
    <location>
        <begin position="89"/>
        <end position="100"/>
    </location>
</feature>
<proteinExistence type="predicted"/>